<dbReference type="CDD" id="cd00093">
    <property type="entry name" value="HTH_XRE"/>
    <property type="match status" value="1"/>
</dbReference>
<dbReference type="PROSITE" id="PS50943">
    <property type="entry name" value="HTH_CROC1"/>
    <property type="match status" value="1"/>
</dbReference>
<evidence type="ECO:0000313" key="2">
    <source>
        <dbReference type="EMBL" id="WUP73964.1"/>
    </source>
</evidence>
<feature type="domain" description="HTH cro/C1-type" evidence="1">
    <location>
        <begin position="2"/>
        <end position="48"/>
    </location>
</feature>
<sequence length="59" mass="6280">MLGFSIYAMAERMGVSQARVSQIEHGQIGGLDTLRSYVVALGGRLDVVADFGDHSVKVA</sequence>
<dbReference type="EMBL" id="CP108085">
    <property type="protein sequence ID" value="WUP73964.1"/>
    <property type="molecule type" value="Genomic_DNA"/>
</dbReference>
<gene>
    <name evidence="2" type="ORF">OG913_31980</name>
</gene>
<protein>
    <submittedName>
        <fullName evidence="2">Helix-turn-helix domain-containing protein</fullName>
    </submittedName>
</protein>
<dbReference type="Proteomes" id="UP001432011">
    <property type="component" value="Chromosome"/>
</dbReference>
<reference evidence="2" key="1">
    <citation type="submission" date="2022-10" db="EMBL/GenBank/DDBJ databases">
        <title>The complete genomes of actinobacterial strains from the NBC collection.</title>
        <authorList>
            <person name="Joergensen T.S."/>
            <person name="Alvarez Arevalo M."/>
            <person name="Sterndorff E.B."/>
            <person name="Faurdal D."/>
            <person name="Vuksanovic O."/>
            <person name="Mourched A.-S."/>
            <person name="Charusanti P."/>
            <person name="Shaw S."/>
            <person name="Blin K."/>
            <person name="Weber T."/>
        </authorList>
    </citation>
    <scope>NUCLEOTIDE SEQUENCE</scope>
    <source>
        <strain evidence="2">NBC_00254</strain>
    </source>
</reference>
<name>A0ABZ1SM55_9ACTN</name>
<dbReference type="Gene3D" id="1.10.260.40">
    <property type="entry name" value="lambda repressor-like DNA-binding domains"/>
    <property type="match status" value="1"/>
</dbReference>
<dbReference type="InterPro" id="IPR010982">
    <property type="entry name" value="Lambda_DNA-bd_dom_sf"/>
</dbReference>
<organism evidence="2 3">
    <name type="scientific">Microbispora hainanensis</name>
    <dbReference type="NCBI Taxonomy" id="568844"/>
    <lineage>
        <taxon>Bacteria</taxon>
        <taxon>Bacillati</taxon>
        <taxon>Actinomycetota</taxon>
        <taxon>Actinomycetes</taxon>
        <taxon>Streptosporangiales</taxon>
        <taxon>Streptosporangiaceae</taxon>
        <taxon>Microbispora</taxon>
    </lineage>
</organism>
<accession>A0ABZ1SM55</accession>
<dbReference type="SUPFAM" id="SSF47413">
    <property type="entry name" value="lambda repressor-like DNA-binding domains"/>
    <property type="match status" value="1"/>
</dbReference>
<evidence type="ECO:0000259" key="1">
    <source>
        <dbReference type="PROSITE" id="PS50943"/>
    </source>
</evidence>
<evidence type="ECO:0000313" key="3">
    <source>
        <dbReference type="Proteomes" id="UP001432011"/>
    </source>
</evidence>
<dbReference type="Pfam" id="PF01381">
    <property type="entry name" value="HTH_3"/>
    <property type="match status" value="1"/>
</dbReference>
<dbReference type="RefSeq" id="WP_328709039.1">
    <property type="nucleotide sequence ID" value="NZ_CP108085.1"/>
</dbReference>
<dbReference type="InterPro" id="IPR001387">
    <property type="entry name" value="Cro/C1-type_HTH"/>
</dbReference>
<proteinExistence type="predicted"/>
<keyword evidence="3" id="KW-1185">Reference proteome</keyword>